<evidence type="ECO:0000313" key="2">
    <source>
        <dbReference type="EMBL" id="KAF5880840.1"/>
    </source>
</evidence>
<feature type="compositionally biased region" description="Acidic residues" evidence="1">
    <location>
        <begin position="23"/>
        <end position="40"/>
    </location>
</feature>
<dbReference type="AlphaFoldDB" id="A0A8J4WYB9"/>
<proteinExistence type="predicted"/>
<protein>
    <submittedName>
        <fullName evidence="2">Uncharacterized protein</fullName>
    </submittedName>
</protein>
<name>A0A8J4WYB9_CLAMG</name>
<evidence type="ECO:0000256" key="1">
    <source>
        <dbReference type="SAM" id="MobiDB-lite"/>
    </source>
</evidence>
<feature type="region of interest" description="Disordered" evidence="1">
    <location>
        <begin position="18"/>
        <end position="43"/>
    </location>
</feature>
<comment type="caution">
    <text evidence="2">The sequence shown here is derived from an EMBL/GenBank/DDBJ whole genome shotgun (WGS) entry which is preliminary data.</text>
</comment>
<organism evidence="2 3">
    <name type="scientific">Clarias magur</name>
    <name type="common">Asian catfish</name>
    <name type="synonym">Macropteronotus magur</name>
    <dbReference type="NCBI Taxonomy" id="1594786"/>
    <lineage>
        <taxon>Eukaryota</taxon>
        <taxon>Metazoa</taxon>
        <taxon>Chordata</taxon>
        <taxon>Craniata</taxon>
        <taxon>Vertebrata</taxon>
        <taxon>Euteleostomi</taxon>
        <taxon>Actinopterygii</taxon>
        <taxon>Neopterygii</taxon>
        <taxon>Teleostei</taxon>
        <taxon>Ostariophysi</taxon>
        <taxon>Siluriformes</taxon>
        <taxon>Clariidae</taxon>
        <taxon>Clarias</taxon>
    </lineage>
</organism>
<sequence length="60" mass="6920">MAKRFSCQRALELIFEESQEHSDAEEEIVSEYDDDVETNSDSETVSKVRKISIQKVIPQT</sequence>
<dbReference type="EMBL" id="QNUK01001480">
    <property type="protein sequence ID" value="KAF5880840.1"/>
    <property type="molecule type" value="Genomic_DNA"/>
</dbReference>
<gene>
    <name evidence="2" type="ORF">DAT39_023185</name>
</gene>
<keyword evidence="3" id="KW-1185">Reference proteome</keyword>
<accession>A0A8J4WYB9</accession>
<dbReference type="Proteomes" id="UP000727407">
    <property type="component" value="Unassembled WGS sequence"/>
</dbReference>
<reference evidence="2" key="1">
    <citation type="submission" date="2020-07" db="EMBL/GenBank/DDBJ databases">
        <title>Clarias magur genome sequencing, assembly and annotation.</title>
        <authorList>
            <person name="Kushwaha B."/>
            <person name="Kumar R."/>
            <person name="Das P."/>
            <person name="Joshi C.G."/>
            <person name="Kumar D."/>
            <person name="Nagpure N.S."/>
            <person name="Pandey M."/>
            <person name="Agarwal S."/>
            <person name="Srivastava S."/>
            <person name="Singh M."/>
            <person name="Sahoo L."/>
            <person name="Jayasankar P."/>
            <person name="Meher P.K."/>
            <person name="Koringa P.G."/>
            <person name="Iquebal M.A."/>
            <person name="Das S.P."/>
            <person name="Bit A."/>
            <person name="Patnaik S."/>
            <person name="Patel N."/>
            <person name="Shah T.M."/>
            <person name="Hinsu A."/>
            <person name="Jena J.K."/>
        </authorList>
    </citation>
    <scope>NUCLEOTIDE SEQUENCE</scope>
    <source>
        <strain evidence="2">CIFAMagur01</strain>
        <tissue evidence="2">Testis</tissue>
    </source>
</reference>
<evidence type="ECO:0000313" key="3">
    <source>
        <dbReference type="Proteomes" id="UP000727407"/>
    </source>
</evidence>